<name>A0A1Q4V5W1_9ACTN</name>
<dbReference type="AlphaFoldDB" id="A0A1Q4V5W1"/>
<dbReference type="EMBL" id="LFBV01000005">
    <property type="protein sequence ID" value="OKH93243.1"/>
    <property type="molecule type" value="Genomic_DNA"/>
</dbReference>
<evidence type="ECO:0000313" key="2">
    <source>
        <dbReference type="EMBL" id="OKH93243.1"/>
    </source>
</evidence>
<evidence type="ECO:0000256" key="1">
    <source>
        <dbReference type="SAM" id="MobiDB-lite"/>
    </source>
</evidence>
<keyword evidence="3" id="KW-1185">Reference proteome</keyword>
<evidence type="ECO:0008006" key="4">
    <source>
        <dbReference type="Google" id="ProtNLM"/>
    </source>
</evidence>
<comment type="caution">
    <text evidence="2">The sequence shown here is derived from an EMBL/GenBank/DDBJ whole genome shotgun (WGS) entry which is preliminary data.</text>
</comment>
<dbReference type="Proteomes" id="UP000186455">
    <property type="component" value="Unassembled WGS sequence"/>
</dbReference>
<organism evidence="2 3">
    <name type="scientific">Streptomyces uncialis</name>
    <dbReference type="NCBI Taxonomy" id="1048205"/>
    <lineage>
        <taxon>Bacteria</taxon>
        <taxon>Bacillati</taxon>
        <taxon>Actinomycetota</taxon>
        <taxon>Actinomycetes</taxon>
        <taxon>Kitasatosporales</taxon>
        <taxon>Streptomycetaceae</taxon>
        <taxon>Streptomyces</taxon>
    </lineage>
</organism>
<evidence type="ECO:0000313" key="3">
    <source>
        <dbReference type="Proteomes" id="UP000186455"/>
    </source>
</evidence>
<reference evidence="2 3" key="1">
    <citation type="submission" date="2015-06" db="EMBL/GenBank/DDBJ databases">
        <title>Cloning and characterization of the uncialamcin biosynthetic gene cluster.</title>
        <authorList>
            <person name="Yan X."/>
            <person name="Huang T."/>
            <person name="Ge H."/>
            <person name="Shen B."/>
        </authorList>
    </citation>
    <scope>NUCLEOTIDE SEQUENCE [LARGE SCALE GENOMIC DNA]</scope>
    <source>
        <strain evidence="2 3">DCA2648</strain>
    </source>
</reference>
<gene>
    <name evidence="2" type="ORF">AB852_22050</name>
</gene>
<feature type="region of interest" description="Disordered" evidence="1">
    <location>
        <begin position="29"/>
        <end position="61"/>
    </location>
</feature>
<accession>A0A1Q4V5W1</accession>
<dbReference type="STRING" id="1048205.AB852_22050"/>
<sequence length="182" mass="18914">MPSWAWVTGLLCAALVVVVGLAVRAEPMPGGRTDAGPAGSASKKPQQRPEDAKPKVPAVPAASGEGHRVVYSLEQRRVWLVEARDKVSRTFAVWPGSVHPPVGAHKVSSRLPSGTGTDGVKVANIIYFAKSSGLTVAFSNAVDGARPETDLGVQTAAVRQKVADGAAMWKFAPVGTIVNVVA</sequence>
<proteinExistence type="predicted"/>
<protein>
    <recommendedName>
        <fullName evidence="4">L,D-transpeptidase</fullName>
    </recommendedName>
</protein>